<comment type="caution">
    <text evidence="2">The sequence shown here is derived from an EMBL/GenBank/DDBJ whole genome shotgun (WGS) entry which is preliminary data.</text>
</comment>
<name>A0A427BCE0_ENSVE</name>
<evidence type="ECO:0000256" key="1">
    <source>
        <dbReference type="SAM" id="MobiDB-lite"/>
    </source>
</evidence>
<protein>
    <submittedName>
        <fullName evidence="2">Uncharacterized protein</fullName>
    </submittedName>
</protein>
<evidence type="ECO:0000313" key="2">
    <source>
        <dbReference type="EMBL" id="RRT86114.1"/>
    </source>
</evidence>
<feature type="compositionally biased region" description="Basic and acidic residues" evidence="1">
    <location>
        <begin position="120"/>
        <end position="137"/>
    </location>
</feature>
<dbReference type="AlphaFoldDB" id="A0A427BCE0"/>
<gene>
    <name evidence="2" type="ORF">B296_00000735</name>
</gene>
<feature type="region of interest" description="Disordered" evidence="1">
    <location>
        <begin position="105"/>
        <end position="137"/>
    </location>
</feature>
<evidence type="ECO:0000313" key="3">
    <source>
        <dbReference type="Proteomes" id="UP000287651"/>
    </source>
</evidence>
<dbReference type="EMBL" id="AMZH03000014">
    <property type="protein sequence ID" value="RRT86114.1"/>
    <property type="molecule type" value="Genomic_DNA"/>
</dbReference>
<organism evidence="2 3">
    <name type="scientific">Ensete ventricosum</name>
    <name type="common">Abyssinian banana</name>
    <name type="synonym">Musa ensete</name>
    <dbReference type="NCBI Taxonomy" id="4639"/>
    <lineage>
        <taxon>Eukaryota</taxon>
        <taxon>Viridiplantae</taxon>
        <taxon>Streptophyta</taxon>
        <taxon>Embryophyta</taxon>
        <taxon>Tracheophyta</taxon>
        <taxon>Spermatophyta</taxon>
        <taxon>Magnoliopsida</taxon>
        <taxon>Liliopsida</taxon>
        <taxon>Zingiberales</taxon>
        <taxon>Musaceae</taxon>
        <taxon>Ensete</taxon>
    </lineage>
</organism>
<dbReference type="Proteomes" id="UP000287651">
    <property type="component" value="Unassembled WGS sequence"/>
</dbReference>
<sequence>MLVRCYVKLDLFFSRNMFIEISIEFRMGGSGPNVMQEKDLSRSAAVNSLRTGMMAQFKSNFVAASSNSNVPISSSTKPALRGFVSGGSIGGEAYKAQSVAVPAFGDEGSRTVNGSQKGSESSRDRRRERKRPSGWDR</sequence>
<reference evidence="2 3" key="1">
    <citation type="journal article" date="2014" name="Agronomy (Basel)">
        <title>A Draft Genome Sequence for Ensete ventricosum, the Drought-Tolerant Tree Against Hunger.</title>
        <authorList>
            <person name="Harrison J."/>
            <person name="Moore K.A."/>
            <person name="Paszkiewicz K."/>
            <person name="Jones T."/>
            <person name="Grant M."/>
            <person name="Ambacheew D."/>
            <person name="Muzemil S."/>
            <person name="Studholme D.J."/>
        </authorList>
    </citation>
    <scope>NUCLEOTIDE SEQUENCE [LARGE SCALE GENOMIC DNA]</scope>
</reference>
<proteinExistence type="predicted"/>
<accession>A0A427BCE0</accession>